<evidence type="ECO:0000313" key="3">
    <source>
        <dbReference type="Proteomes" id="UP001567350"/>
    </source>
</evidence>
<dbReference type="CDD" id="cd02230">
    <property type="entry name" value="cupin_HP0902-like"/>
    <property type="match status" value="1"/>
</dbReference>
<evidence type="ECO:0000313" key="2">
    <source>
        <dbReference type="EMBL" id="MEZ2740897.1"/>
    </source>
</evidence>
<dbReference type="InterPro" id="IPR014710">
    <property type="entry name" value="RmlC-like_jellyroll"/>
</dbReference>
<reference evidence="2 3" key="1">
    <citation type="submission" date="2024-08" db="EMBL/GenBank/DDBJ databases">
        <authorList>
            <person name="Feng Z."/>
            <person name="Ronholm J."/>
        </authorList>
    </citation>
    <scope>NUCLEOTIDE SEQUENCE [LARGE SCALE GENOMIC DNA]</scope>
    <source>
        <strain evidence="2 3">4-AB0-8</strain>
    </source>
</reference>
<dbReference type="RefSeq" id="WP_370894078.1">
    <property type="nucleotide sequence ID" value="NZ_JBGJLR010000023.1"/>
</dbReference>
<name>A0ABV4IGE1_9BURK</name>
<dbReference type="InterPro" id="IPR011051">
    <property type="entry name" value="RmlC_Cupin_sf"/>
</dbReference>
<organism evidence="2 3">
    <name type="scientific">Comamonas jiangduensis</name>
    <dbReference type="NCBI Taxonomy" id="1194168"/>
    <lineage>
        <taxon>Bacteria</taxon>
        <taxon>Pseudomonadati</taxon>
        <taxon>Pseudomonadota</taxon>
        <taxon>Betaproteobacteria</taxon>
        <taxon>Burkholderiales</taxon>
        <taxon>Comamonadaceae</taxon>
        <taxon>Comamonas</taxon>
    </lineage>
</organism>
<dbReference type="InterPro" id="IPR013096">
    <property type="entry name" value="Cupin_2"/>
</dbReference>
<comment type="caution">
    <text evidence="2">The sequence shown here is derived from an EMBL/GenBank/DDBJ whole genome shotgun (WGS) entry which is preliminary data.</text>
</comment>
<dbReference type="EMBL" id="JBGJLR010000023">
    <property type="protein sequence ID" value="MEZ2740897.1"/>
    <property type="molecule type" value="Genomic_DNA"/>
</dbReference>
<gene>
    <name evidence="2" type="ORF">ACBP88_15835</name>
</gene>
<dbReference type="PANTHER" id="PTHR37694:SF1">
    <property type="entry name" value="SLR8022 PROTEIN"/>
    <property type="match status" value="1"/>
</dbReference>
<dbReference type="Pfam" id="PF07883">
    <property type="entry name" value="Cupin_2"/>
    <property type="match status" value="1"/>
</dbReference>
<accession>A0ABV4IGE1</accession>
<proteinExistence type="predicted"/>
<dbReference type="PANTHER" id="PTHR37694">
    <property type="entry name" value="SLR8022 PROTEIN"/>
    <property type="match status" value="1"/>
</dbReference>
<keyword evidence="3" id="KW-1185">Reference proteome</keyword>
<evidence type="ECO:0000259" key="1">
    <source>
        <dbReference type="Pfam" id="PF07883"/>
    </source>
</evidence>
<dbReference type="Proteomes" id="UP001567350">
    <property type="component" value="Unassembled WGS sequence"/>
</dbReference>
<feature type="domain" description="Cupin type-2" evidence="1">
    <location>
        <begin position="39"/>
        <end position="97"/>
    </location>
</feature>
<sequence length="109" mass="11486">MALTHASSGQVINVRPLGSGLPDTKTTALFKSEDLSVLRFVLAAGQQLPAHQMPGEITIHCLEGCLEVTCDGTPKTLHAGEMLFLARQTVHAVKALQAASALVTIALKQ</sequence>
<dbReference type="Gene3D" id="2.60.120.10">
    <property type="entry name" value="Jelly Rolls"/>
    <property type="match status" value="1"/>
</dbReference>
<protein>
    <submittedName>
        <fullName evidence="2">Cupin domain-containing protein</fullName>
    </submittedName>
</protein>
<dbReference type="SUPFAM" id="SSF51182">
    <property type="entry name" value="RmlC-like cupins"/>
    <property type="match status" value="1"/>
</dbReference>